<proteinExistence type="predicted"/>
<name>A0A0A9DHM1_ARUDO</name>
<reference evidence="1" key="1">
    <citation type="submission" date="2014-09" db="EMBL/GenBank/DDBJ databases">
        <authorList>
            <person name="Magalhaes I.L.F."/>
            <person name="Oliveira U."/>
            <person name="Santos F.R."/>
            <person name="Vidigal T.H.D.A."/>
            <person name="Brescovit A.D."/>
            <person name="Santos A.J."/>
        </authorList>
    </citation>
    <scope>NUCLEOTIDE SEQUENCE</scope>
    <source>
        <tissue evidence="1">Shoot tissue taken approximately 20 cm above the soil surface</tissue>
    </source>
</reference>
<evidence type="ECO:0000313" key="1">
    <source>
        <dbReference type="EMBL" id="JAD87336.1"/>
    </source>
</evidence>
<sequence length="59" mass="6473">MGAYSGHSSCLRLWNGIAALFTNRCTCMDACYLGHPNSGSFQQSIFSATADPTFYCRQN</sequence>
<organism evidence="1">
    <name type="scientific">Arundo donax</name>
    <name type="common">Giant reed</name>
    <name type="synonym">Donax arundinaceus</name>
    <dbReference type="NCBI Taxonomy" id="35708"/>
    <lineage>
        <taxon>Eukaryota</taxon>
        <taxon>Viridiplantae</taxon>
        <taxon>Streptophyta</taxon>
        <taxon>Embryophyta</taxon>
        <taxon>Tracheophyta</taxon>
        <taxon>Spermatophyta</taxon>
        <taxon>Magnoliopsida</taxon>
        <taxon>Liliopsida</taxon>
        <taxon>Poales</taxon>
        <taxon>Poaceae</taxon>
        <taxon>PACMAD clade</taxon>
        <taxon>Arundinoideae</taxon>
        <taxon>Arundineae</taxon>
        <taxon>Arundo</taxon>
    </lineage>
</organism>
<reference evidence="1" key="2">
    <citation type="journal article" date="2015" name="Data Brief">
        <title>Shoot transcriptome of the giant reed, Arundo donax.</title>
        <authorList>
            <person name="Barrero R.A."/>
            <person name="Guerrero F.D."/>
            <person name="Moolhuijzen P."/>
            <person name="Goolsby J.A."/>
            <person name="Tidwell J."/>
            <person name="Bellgard S.E."/>
            <person name="Bellgard M.I."/>
        </authorList>
    </citation>
    <scope>NUCLEOTIDE SEQUENCE</scope>
    <source>
        <tissue evidence="1">Shoot tissue taken approximately 20 cm above the soil surface</tissue>
    </source>
</reference>
<dbReference type="EMBL" id="GBRH01210559">
    <property type="protein sequence ID" value="JAD87336.1"/>
    <property type="molecule type" value="Transcribed_RNA"/>
</dbReference>
<dbReference type="AlphaFoldDB" id="A0A0A9DHM1"/>
<accession>A0A0A9DHM1</accession>
<protein>
    <submittedName>
        <fullName evidence="1">Uncharacterized protein</fullName>
    </submittedName>
</protein>